<keyword evidence="2" id="KW-1185">Reference proteome</keyword>
<organism evidence="2 3">
    <name type="scientific">Panagrolaimus davidi</name>
    <dbReference type="NCBI Taxonomy" id="227884"/>
    <lineage>
        <taxon>Eukaryota</taxon>
        <taxon>Metazoa</taxon>
        <taxon>Ecdysozoa</taxon>
        <taxon>Nematoda</taxon>
        <taxon>Chromadorea</taxon>
        <taxon>Rhabditida</taxon>
        <taxon>Tylenchina</taxon>
        <taxon>Panagrolaimomorpha</taxon>
        <taxon>Panagrolaimoidea</taxon>
        <taxon>Panagrolaimidae</taxon>
        <taxon>Panagrolaimus</taxon>
    </lineage>
</organism>
<evidence type="ECO:0000313" key="3">
    <source>
        <dbReference type="WBParaSite" id="PDA_v2.g7587.t1"/>
    </source>
</evidence>
<evidence type="ECO:0000256" key="1">
    <source>
        <dbReference type="SAM" id="MobiDB-lite"/>
    </source>
</evidence>
<reference evidence="3" key="1">
    <citation type="submission" date="2022-11" db="UniProtKB">
        <authorList>
            <consortium name="WormBaseParasite"/>
        </authorList>
    </citation>
    <scope>IDENTIFICATION</scope>
</reference>
<protein>
    <submittedName>
        <fullName evidence="3">Uncharacterized protein</fullName>
    </submittedName>
</protein>
<dbReference type="AlphaFoldDB" id="A0A914QTY6"/>
<evidence type="ECO:0000313" key="2">
    <source>
        <dbReference type="Proteomes" id="UP000887578"/>
    </source>
</evidence>
<accession>A0A914QTY6</accession>
<feature type="compositionally biased region" description="Low complexity" evidence="1">
    <location>
        <begin position="38"/>
        <end position="53"/>
    </location>
</feature>
<sequence>MDQEEAVEDYDYGPLRIAAKKRVSDASIRQSLDRRLSSESSSTPSTTKSPRVSGPKTLFSPNAGLSILAKAAAAATDIPVSSSTTFTSPFTSPKVPQVSQSIMHHLQQTEMPSNKRSPITATAPSGIPQKSPIAANVNFGNMFASPISTVSQEFGLMSPAISSYDDLSKSAITSPHPFTRNINWEQNDPSKLAINDVIQSFASEKTPKQLPPISFVPATATPIVSAAAPTITQIPSPATAGPAYPKSAVQGIPTTIVPQIQSIPNMLQQKTPPTATAVTAAVASAIIPPESR</sequence>
<feature type="region of interest" description="Disordered" evidence="1">
    <location>
        <begin position="23"/>
        <end position="57"/>
    </location>
</feature>
<name>A0A914QTY6_9BILA</name>
<dbReference type="Proteomes" id="UP000887578">
    <property type="component" value="Unplaced"/>
</dbReference>
<proteinExistence type="predicted"/>
<dbReference type="WBParaSite" id="PDA_v2.g7587.t1">
    <property type="protein sequence ID" value="PDA_v2.g7587.t1"/>
    <property type="gene ID" value="PDA_v2.g7587"/>
</dbReference>